<protein>
    <submittedName>
        <fullName evidence="4">LamG domain-containing protein</fullName>
    </submittedName>
</protein>
<dbReference type="Proteomes" id="UP000515292">
    <property type="component" value="Chromosome"/>
</dbReference>
<dbReference type="InterPro" id="IPR013320">
    <property type="entry name" value="ConA-like_dom_sf"/>
</dbReference>
<dbReference type="SUPFAM" id="SSF49899">
    <property type="entry name" value="Concanavalin A-like lectins/glucanases"/>
    <property type="match status" value="1"/>
</dbReference>
<evidence type="ECO:0000313" key="5">
    <source>
        <dbReference type="Proteomes" id="UP000515292"/>
    </source>
</evidence>
<organism evidence="4 5">
    <name type="scientific">Sandaracinobacteroides saxicola</name>
    <dbReference type="NCBI Taxonomy" id="2759707"/>
    <lineage>
        <taxon>Bacteria</taxon>
        <taxon>Pseudomonadati</taxon>
        <taxon>Pseudomonadota</taxon>
        <taxon>Alphaproteobacteria</taxon>
        <taxon>Sphingomonadales</taxon>
        <taxon>Sphingosinicellaceae</taxon>
        <taxon>Sandaracinobacteroides</taxon>
    </lineage>
</organism>
<keyword evidence="5" id="KW-1185">Reference proteome</keyword>
<dbReference type="KEGG" id="sand:H3309_08335"/>
<dbReference type="InterPro" id="IPR006558">
    <property type="entry name" value="LamG-like"/>
</dbReference>
<evidence type="ECO:0000313" key="4">
    <source>
        <dbReference type="EMBL" id="QMW24582.1"/>
    </source>
</evidence>
<name>A0A7G5IMJ0_9SPHN</name>
<accession>A0A7G5IMJ0</accession>
<evidence type="ECO:0000259" key="3">
    <source>
        <dbReference type="SMART" id="SM00560"/>
    </source>
</evidence>
<dbReference type="SMART" id="SM00560">
    <property type="entry name" value="LamGL"/>
    <property type="match status" value="1"/>
</dbReference>
<dbReference type="Pfam" id="PF13385">
    <property type="entry name" value="Laminin_G_3"/>
    <property type="match status" value="1"/>
</dbReference>
<proteinExistence type="predicted"/>
<reference evidence="4 5" key="1">
    <citation type="submission" date="2020-07" db="EMBL/GenBank/DDBJ databases">
        <title>Complete genome sequence for Sandaracinobacter sp. M6.</title>
        <authorList>
            <person name="Tang Y."/>
            <person name="Liu Q."/>
            <person name="Guo Z."/>
            <person name="Lei P."/>
            <person name="Huang B."/>
        </authorList>
    </citation>
    <scope>NUCLEOTIDE SEQUENCE [LARGE SCALE GENOMIC DNA]</scope>
    <source>
        <strain evidence="4 5">M6</strain>
    </source>
</reference>
<dbReference type="Gene3D" id="2.60.120.200">
    <property type="match status" value="1"/>
</dbReference>
<keyword evidence="1" id="KW-0732">Signal</keyword>
<evidence type="ECO:0000256" key="1">
    <source>
        <dbReference type="ARBA" id="ARBA00022729"/>
    </source>
</evidence>
<gene>
    <name evidence="4" type="ORF">H3309_08335</name>
</gene>
<keyword evidence="2" id="KW-1015">Disulfide bond</keyword>
<dbReference type="EMBL" id="CP059851">
    <property type="protein sequence ID" value="QMW24582.1"/>
    <property type="molecule type" value="Genomic_DNA"/>
</dbReference>
<sequence length="709" mass="77806">MFVADDAEDRRIDAGDAAADHHFHIVPPADPGRAGRGSAQELSQAPILRAHWGFDAGLVGQSLDSATNTCDVFHGHWEFLPGVNGGRGLRFDGFTTFIDRPAGTPLKLGRAATVEAWVTLGAFPWNEAPILDAEALTLGIDDHGRAFARARFGDVFVEARSETSLGLRSWHHVAVTADDGLALYLDGKAVAHAAAPAAFVEADAPHLYIGRSRGKAQATGGIRLASHAATDIYLDGILDEIKLYAGALPAGQIAAQVAATTLPDNVALPERRFPTEGTGPGRFGAFYTYLRYYDAWDRRWRVGDHPDVVVRFEHEAYRLVFWRGTNYVPCWATAEGIWYTNEFNETWGNGIIGCGEPMSDKHCAYSHVRIIESSAARVVVHWRYALVDVYGNRPRRDPVSGWTDFSDEVYTIYPDGTGTRKITLHSTQPLEAHEFQETMVVLQPGQTPEDVWDARAITMANMAGEEVTYDWSHGAPTAIVKPDFANIELVNLKTTTKPFLIVSPGKCLTRRQTLSDRPVFPVYAHEIQPPRLFPWWNHWPTAEIPSDGRHAVAADRASHASVSSGMEWADHEVTATSRTRVMLHGLTRRGATELVPLAKSWLQPPPLTVTGGVARNAGYDVTERAYRLTMRDPSQPLLLRIDASEGAPLVNLCLVIENWGDGGARVSIDGAAHPARIGVRDRIEGRDLIVWLELGRDAPVAITLSKDIA</sequence>
<evidence type="ECO:0000256" key="2">
    <source>
        <dbReference type="ARBA" id="ARBA00023157"/>
    </source>
</evidence>
<feature type="domain" description="LamG-like jellyroll fold" evidence="3">
    <location>
        <begin position="110"/>
        <end position="251"/>
    </location>
</feature>
<dbReference type="AlphaFoldDB" id="A0A7G5IMJ0"/>